<dbReference type="EMBL" id="DVMS01000209">
    <property type="protein sequence ID" value="HIU39508.1"/>
    <property type="molecule type" value="Genomic_DNA"/>
</dbReference>
<proteinExistence type="predicted"/>
<dbReference type="PANTHER" id="PTHR42828">
    <property type="entry name" value="DHBP SYNTHASE RIBB-LIKE ALPHA/BETA DOMAIN-CONTAINING PROTEIN"/>
    <property type="match status" value="1"/>
</dbReference>
<accession>A0A9D1LG80</accession>
<dbReference type="Proteomes" id="UP000824076">
    <property type="component" value="Unassembled WGS sequence"/>
</dbReference>
<feature type="domain" description="YrdC-like" evidence="1">
    <location>
        <begin position="13"/>
        <end position="197"/>
    </location>
</feature>
<evidence type="ECO:0000313" key="2">
    <source>
        <dbReference type="EMBL" id="HIU39508.1"/>
    </source>
</evidence>
<dbReference type="GO" id="GO:0003725">
    <property type="term" value="F:double-stranded RNA binding"/>
    <property type="evidence" value="ECO:0007669"/>
    <property type="project" value="InterPro"/>
</dbReference>
<dbReference type="InterPro" id="IPR017945">
    <property type="entry name" value="DHBP_synth_RibB-like_a/b_dom"/>
</dbReference>
<protein>
    <submittedName>
        <fullName evidence="2">Threonylcarbamoyl-AMP synthase</fullName>
    </submittedName>
</protein>
<evidence type="ECO:0000313" key="3">
    <source>
        <dbReference type="Proteomes" id="UP000824076"/>
    </source>
</evidence>
<dbReference type="PANTHER" id="PTHR42828:SF3">
    <property type="entry name" value="THREONYLCARBAMOYL-AMP SYNTHASE"/>
    <property type="match status" value="1"/>
</dbReference>
<evidence type="ECO:0000259" key="1">
    <source>
        <dbReference type="PROSITE" id="PS51163"/>
    </source>
</evidence>
<dbReference type="Gene3D" id="3.90.870.10">
    <property type="entry name" value="DHBP synthase"/>
    <property type="match status" value="1"/>
</dbReference>
<gene>
    <name evidence="2" type="ORF">IAD18_07580</name>
</gene>
<dbReference type="SUPFAM" id="SSF55821">
    <property type="entry name" value="YrdC/RibB"/>
    <property type="match status" value="1"/>
</dbReference>
<dbReference type="NCBIfam" id="TIGR00057">
    <property type="entry name" value="L-threonylcarbamoyladenylate synthase"/>
    <property type="match status" value="1"/>
</dbReference>
<reference evidence="2" key="2">
    <citation type="journal article" date="2021" name="PeerJ">
        <title>Extensive microbial diversity within the chicken gut microbiome revealed by metagenomics and culture.</title>
        <authorList>
            <person name="Gilroy R."/>
            <person name="Ravi A."/>
            <person name="Getino M."/>
            <person name="Pursley I."/>
            <person name="Horton D.L."/>
            <person name="Alikhan N.F."/>
            <person name="Baker D."/>
            <person name="Gharbi K."/>
            <person name="Hall N."/>
            <person name="Watson M."/>
            <person name="Adriaenssens E.M."/>
            <person name="Foster-Nyarko E."/>
            <person name="Jarju S."/>
            <person name="Secka A."/>
            <person name="Antonio M."/>
            <person name="Oren A."/>
            <person name="Chaudhuri R.R."/>
            <person name="La Ragione R."/>
            <person name="Hildebrand F."/>
            <person name="Pallen M.J."/>
        </authorList>
    </citation>
    <scope>NUCLEOTIDE SEQUENCE</scope>
    <source>
        <strain evidence="2">17073</strain>
    </source>
</reference>
<dbReference type="Pfam" id="PF01300">
    <property type="entry name" value="Sua5_yciO_yrdC"/>
    <property type="match status" value="1"/>
</dbReference>
<dbReference type="PROSITE" id="PS51163">
    <property type="entry name" value="YRDC"/>
    <property type="match status" value="1"/>
</dbReference>
<dbReference type="InterPro" id="IPR006070">
    <property type="entry name" value="Sua5-like_dom"/>
</dbReference>
<dbReference type="AlphaFoldDB" id="A0A9D1LG80"/>
<name>A0A9D1LG80_9BACT</name>
<dbReference type="InterPro" id="IPR052532">
    <property type="entry name" value="SUA5_domain"/>
</dbReference>
<sequence length="201" mass="22401">MKILKLQERNPNERYIAMAADALRNGDIIIYPTDTLYAVGCDALNNSAILKVCKRKNINPEKTHLSIVCDSISMASEYARFNDQQFKMLRRNLPGPFTFVFPSSLSLPKVFKGRKTVGIRIPNNQIAISLVRELGRPILSTTIEYADEDYAVNPDLIAETYAETAIYLLDGGEGGIVPSTVVDCINDTPKILREGKGELQY</sequence>
<comment type="caution">
    <text evidence="2">The sequence shown here is derived from an EMBL/GenBank/DDBJ whole genome shotgun (WGS) entry which is preliminary data.</text>
</comment>
<organism evidence="2 3">
    <name type="scientific">Candidatus Limisoma intestinavium</name>
    <dbReference type="NCBI Taxonomy" id="2840856"/>
    <lineage>
        <taxon>Bacteria</taxon>
        <taxon>Pseudomonadati</taxon>
        <taxon>Bacteroidota</taxon>
        <taxon>Bacteroidia</taxon>
        <taxon>Bacteroidales</taxon>
        <taxon>Candidatus Limisoma</taxon>
    </lineage>
</organism>
<reference evidence="2" key="1">
    <citation type="submission" date="2020-10" db="EMBL/GenBank/DDBJ databases">
        <authorList>
            <person name="Gilroy R."/>
        </authorList>
    </citation>
    <scope>NUCLEOTIDE SEQUENCE</scope>
    <source>
        <strain evidence="2">17073</strain>
    </source>
</reference>